<evidence type="ECO:0000256" key="1">
    <source>
        <dbReference type="SAM" id="MobiDB-lite"/>
    </source>
</evidence>
<proteinExistence type="predicted"/>
<evidence type="ECO:0000313" key="2">
    <source>
        <dbReference type="EMBL" id="KAF0752148.1"/>
    </source>
</evidence>
<name>A0A6G0YAA7_APHCR</name>
<evidence type="ECO:0000313" key="3">
    <source>
        <dbReference type="Proteomes" id="UP000478052"/>
    </source>
</evidence>
<dbReference type="AlphaFoldDB" id="A0A6G0YAA7"/>
<keyword evidence="3" id="KW-1185">Reference proteome</keyword>
<organism evidence="2 3">
    <name type="scientific">Aphis craccivora</name>
    <name type="common">Cowpea aphid</name>
    <dbReference type="NCBI Taxonomy" id="307492"/>
    <lineage>
        <taxon>Eukaryota</taxon>
        <taxon>Metazoa</taxon>
        <taxon>Ecdysozoa</taxon>
        <taxon>Arthropoda</taxon>
        <taxon>Hexapoda</taxon>
        <taxon>Insecta</taxon>
        <taxon>Pterygota</taxon>
        <taxon>Neoptera</taxon>
        <taxon>Paraneoptera</taxon>
        <taxon>Hemiptera</taxon>
        <taxon>Sternorrhyncha</taxon>
        <taxon>Aphidomorpha</taxon>
        <taxon>Aphidoidea</taxon>
        <taxon>Aphididae</taxon>
        <taxon>Aphidini</taxon>
        <taxon>Aphis</taxon>
        <taxon>Aphis</taxon>
    </lineage>
</organism>
<reference evidence="2 3" key="1">
    <citation type="submission" date="2019-08" db="EMBL/GenBank/DDBJ databases">
        <title>Whole genome of Aphis craccivora.</title>
        <authorList>
            <person name="Voronova N.V."/>
            <person name="Shulinski R.S."/>
            <person name="Bandarenka Y.V."/>
            <person name="Zhorov D.G."/>
            <person name="Warner D."/>
        </authorList>
    </citation>
    <scope>NUCLEOTIDE SEQUENCE [LARGE SCALE GENOMIC DNA]</scope>
    <source>
        <strain evidence="2">180601</strain>
        <tissue evidence="2">Whole Body</tissue>
    </source>
</reference>
<dbReference type="Proteomes" id="UP000478052">
    <property type="component" value="Unassembled WGS sequence"/>
</dbReference>
<protein>
    <submittedName>
        <fullName evidence="2">Uncharacterized protein</fullName>
    </submittedName>
</protein>
<comment type="caution">
    <text evidence="2">The sequence shown here is derived from an EMBL/GenBank/DDBJ whole genome shotgun (WGS) entry which is preliminary data.</text>
</comment>
<feature type="compositionally biased region" description="Basic residues" evidence="1">
    <location>
        <begin position="20"/>
        <end position="29"/>
    </location>
</feature>
<dbReference type="EMBL" id="VUJU01005147">
    <property type="protein sequence ID" value="KAF0752148.1"/>
    <property type="molecule type" value="Genomic_DNA"/>
</dbReference>
<gene>
    <name evidence="2" type="ORF">FWK35_00016257</name>
</gene>
<accession>A0A6G0YAA7</accession>
<sequence>MLRMEAVDGSQRTEPYSRMGRTKKQKRVFRRESKWKSEETRFMKPSRHRFRVRVVKAVLLTVASPKDSPQATNH</sequence>
<feature type="region of interest" description="Disordered" evidence="1">
    <location>
        <begin position="1"/>
        <end position="32"/>
    </location>
</feature>